<gene>
    <name evidence="2" type="ORF">GCM10011320_31580</name>
</gene>
<keyword evidence="1" id="KW-0472">Membrane</keyword>
<feature type="transmembrane region" description="Helical" evidence="1">
    <location>
        <begin position="44"/>
        <end position="66"/>
    </location>
</feature>
<keyword evidence="3" id="KW-1185">Reference proteome</keyword>
<comment type="caution">
    <text evidence="2">The sequence shown here is derived from an EMBL/GenBank/DDBJ whole genome shotgun (WGS) entry which is preliminary data.</text>
</comment>
<sequence>MSNHLTRRDAISKHGEQLAEYCRMHRPSYAAIARFIGRAEKTCGLVAPLGSIVTGLLSSLPAAALLGIDVAILTPIAGTLAALAGLATFTGAFAKKRDAATAALEKIDQVDRELQAIRAMLPSQPDRKLLEIERRVVAIGLDLPPPPDAIILAASRDNGPPLALPAPPPPALLGQPTP</sequence>
<proteinExistence type="predicted"/>
<reference evidence="2" key="1">
    <citation type="journal article" date="2014" name="Int. J. Syst. Evol. Microbiol.">
        <title>Complete genome sequence of Corynebacterium casei LMG S-19264T (=DSM 44701T), isolated from a smear-ripened cheese.</title>
        <authorList>
            <consortium name="US DOE Joint Genome Institute (JGI-PGF)"/>
            <person name="Walter F."/>
            <person name="Albersmeier A."/>
            <person name="Kalinowski J."/>
            <person name="Ruckert C."/>
        </authorList>
    </citation>
    <scope>NUCLEOTIDE SEQUENCE</scope>
    <source>
        <strain evidence="2">CGMCC 1.3617</strain>
    </source>
</reference>
<evidence type="ECO:0000313" key="3">
    <source>
        <dbReference type="Proteomes" id="UP000661507"/>
    </source>
</evidence>
<evidence type="ECO:0000256" key="1">
    <source>
        <dbReference type="SAM" id="Phobius"/>
    </source>
</evidence>
<reference evidence="2" key="2">
    <citation type="submission" date="2020-09" db="EMBL/GenBank/DDBJ databases">
        <authorList>
            <person name="Sun Q."/>
            <person name="Zhou Y."/>
        </authorList>
    </citation>
    <scope>NUCLEOTIDE SEQUENCE</scope>
    <source>
        <strain evidence="2">CGMCC 1.3617</strain>
    </source>
</reference>
<dbReference type="Proteomes" id="UP000661507">
    <property type="component" value="Unassembled WGS sequence"/>
</dbReference>
<organism evidence="2 3">
    <name type="scientific">Neoroseomonas lacus</name>
    <dbReference type="NCBI Taxonomy" id="287609"/>
    <lineage>
        <taxon>Bacteria</taxon>
        <taxon>Pseudomonadati</taxon>
        <taxon>Pseudomonadota</taxon>
        <taxon>Alphaproteobacteria</taxon>
        <taxon>Acetobacterales</taxon>
        <taxon>Acetobacteraceae</taxon>
        <taxon>Neoroseomonas</taxon>
    </lineage>
</organism>
<name>A0A917NRT8_9PROT</name>
<keyword evidence="1" id="KW-0812">Transmembrane</keyword>
<evidence type="ECO:0000313" key="2">
    <source>
        <dbReference type="EMBL" id="GGJ22021.1"/>
    </source>
</evidence>
<accession>A0A917NRT8</accession>
<dbReference type="EMBL" id="BMKW01000007">
    <property type="protein sequence ID" value="GGJ22021.1"/>
    <property type="molecule type" value="Genomic_DNA"/>
</dbReference>
<protein>
    <submittedName>
        <fullName evidence="2">Uncharacterized protein</fullName>
    </submittedName>
</protein>
<dbReference type="AlphaFoldDB" id="A0A917NRT8"/>
<feature type="transmembrane region" description="Helical" evidence="1">
    <location>
        <begin position="72"/>
        <end position="94"/>
    </location>
</feature>
<keyword evidence="1" id="KW-1133">Transmembrane helix</keyword>